<reference evidence="11 12" key="1">
    <citation type="submission" date="2024-01" db="EMBL/GenBank/DDBJ databases">
        <title>A draft genome for the cacao thread blight pathogen Marasmiellus scandens.</title>
        <authorList>
            <person name="Baruah I.K."/>
            <person name="Leung J."/>
            <person name="Bukari Y."/>
            <person name="Amoako-Attah I."/>
            <person name="Meinhardt L.W."/>
            <person name="Bailey B.A."/>
            <person name="Cohen S.P."/>
        </authorList>
    </citation>
    <scope>NUCLEOTIDE SEQUENCE [LARGE SCALE GENOMIC DNA]</scope>
    <source>
        <strain evidence="11 12">GH-19</strain>
    </source>
</reference>
<dbReference type="SMART" id="SM00318">
    <property type="entry name" value="SNc"/>
    <property type="match status" value="1"/>
</dbReference>
<evidence type="ECO:0000313" key="11">
    <source>
        <dbReference type="EMBL" id="KAK7439065.1"/>
    </source>
</evidence>
<dbReference type="PROSITE" id="PS50830">
    <property type="entry name" value="TNASE_3"/>
    <property type="match status" value="1"/>
</dbReference>
<keyword evidence="12" id="KW-1185">Reference proteome</keyword>
<dbReference type="PANTHER" id="PTHR12302:SF3">
    <property type="entry name" value="SERINE_THREONINE-PROTEIN KINASE 31"/>
    <property type="match status" value="1"/>
</dbReference>
<dbReference type="InterPro" id="IPR016071">
    <property type="entry name" value="Staphylococal_nuclease_OB-fold"/>
</dbReference>
<name>A0ABR1IRH8_9AGAR</name>
<evidence type="ECO:0000256" key="6">
    <source>
        <dbReference type="ARBA" id="ARBA00022801"/>
    </source>
</evidence>
<keyword evidence="6 11" id="KW-0378">Hydrolase</keyword>
<feature type="region of interest" description="Disordered" evidence="8">
    <location>
        <begin position="220"/>
        <end position="267"/>
    </location>
</feature>
<dbReference type="PANTHER" id="PTHR12302">
    <property type="entry name" value="EBNA2 BINDING PROTEIN P100"/>
    <property type="match status" value="1"/>
</dbReference>
<evidence type="ECO:0000256" key="1">
    <source>
        <dbReference type="ARBA" id="ARBA00004167"/>
    </source>
</evidence>
<comment type="subcellular location">
    <subcellularLocation>
        <location evidence="1">Membrane</location>
        <topology evidence="1">Single-pass membrane protein</topology>
    </subcellularLocation>
    <subcellularLocation>
        <location evidence="2">Mitochondrion</location>
    </subcellularLocation>
</comment>
<keyword evidence="7" id="KW-0106">Calcium</keyword>
<comment type="similarity">
    <text evidence="3">Belongs to the LCL3 family.</text>
</comment>
<keyword evidence="9" id="KW-1133">Transmembrane helix</keyword>
<dbReference type="Proteomes" id="UP001498398">
    <property type="component" value="Unassembled WGS sequence"/>
</dbReference>
<dbReference type="GO" id="GO:1990599">
    <property type="term" value="F:3' overhang single-stranded DNA endodeoxyribonuclease activity"/>
    <property type="evidence" value="ECO:0007669"/>
    <property type="project" value="UniProtKB-EC"/>
</dbReference>
<evidence type="ECO:0000259" key="10">
    <source>
        <dbReference type="PROSITE" id="PS50830"/>
    </source>
</evidence>
<dbReference type="SUPFAM" id="SSF50199">
    <property type="entry name" value="Staphylococcal nuclease"/>
    <property type="match status" value="1"/>
</dbReference>
<evidence type="ECO:0000256" key="8">
    <source>
        <dbReference type="SAM" id="MobiDB-lite"/>
    </source>
</evidence>
<protein>
    <submittedName>
        <fullName evidence="11">Endonuclease lcl3</fullName>
        <ecNumber evidence="11">3.1.31.1</ecNumber>
    </submittedName>
</protein>
<sequence>MPPFVQGQDVKERLSNPNFQSGLAAGALIGVMGGLAGHRVYARYFRRIQNSDWITPDILAKKRRIKGVVTDVGDADNFRLYHTPNPFTRVPRDPKQLRGQTIHIRMAGVDAPEAAHFGKPAQPYAEESLAWLKNRLLGKTVYCRLLRRDQYSRTVSNVDTKRIFLLGTTDVSLEMLKAGWGVTYDQSGAEYGPGGKERYLNAEMEAKAARKGMWEKGVAGETPAEYKRRHAGSDVEPASNTKSTKTKKTASEGTTSQGWFSRLWSRK</sequence>
<evidence type="ECO:0000256" key="9">
    <source>
        <dbReference type="SAM" id="Phobius"/>
    </source>
</evidence>
<gene>
    <name evidence="11" type="primary">LCL3_1</name>
    <name evidence="11" type="ORF">VKT23_017771</name>
</gene>
<evidence type="ECO:0000313" key="12">
    <source>
        <dbReference type="Proteomes" id="UP001498398"/>
    </source>
</evidence>
<keyword evidence="9" id="KW-0812">Transmembrane</keyword>
<keyword evidence="5 11" id="KW-0255">Endonuclease</keyword>
<evidence type="ECO:0000256" key="5">
    <source>
        <dbReference type="ARBA" id="ARBA00022759"/>
    </source>
</evidence>
<keyword evidence="9" id="KW-0472">Membrane</keyword>
<organism evidence="11 12">
    <name type="scientific">Marasmiellus scandens</name>
    <dbReference type="NCBI Taxonomy" id="2682957"/>
    <lineage>
        <taxon>Eukaryota</taxon>
        <taxon>Fungi</taxon>
        <taxon>Dikarya</taxon>
        <taxon>Basidiomycota</taxon>
        <taxon>Agaricomycotina</taxon>
        <taxon>Agaricomycetes</taxon>
        <taxon>Agaricomycetidae</taxon>
        <taxon>Agaricales</taxon>
        <taxon>Marasmiineae</taxon>
        <taxon>Omphalotaceae</taxon>
        <taxon>Marasmiellus</taxon>
    </lineage>
</organism>
<evidence type="ECO:0000256" key="7">
    <source>
        <dbReference type="ARBA" id="ARBA00022837"/>
    </source>
</evidence>
<comment type="caution">
    <text evidence="11">The sequence shown here is derived from an EMBL/GenBank/DDBJ whole genome shotgun (WGS) entry which is preliminary data.</text>
</comment>
<keyword evidence="4" id="KW-0540">Nuclease</keyword>
<evidence type="ECO:0000256" key="3">
    <source>
        <dbReference type="ARBA" id="ARBA00005435"/>
    </source>
</evidence>
<evidence type="ECO:0000256" key="4">
    <source>
        <dbReference type="ARBA" id="ARBA00022722"/>
    </source>
</evidence>
<feature type="transmembrane region" description="Helical" evidence="9">
    <location>
        <begin position="20"/>
        <end position="41"/>
    </location>
</feature>
<proteinExistence type="inferred from homology"/>
<dbReference type="Pfam" id="PF00565">
    <property type="entry name" value="SNase"/>
    <property type="match status" value="1"/>
</dbReference>
<dbReference type="EMBL" id="JBANRG010000075">
    <property type="protein sequence ID" value="KAK7439065.1"/>
    <property type="molecule type" value="Genomic_DNA"/>
</dbReference>
<dbReference type="InterPro" id="IPR035437">
    <property type="entry name" value="SNase_OB-fold_sf"/>
</dbReference>
<accession>A0ABR1IRH8</accession>
<evidence type="ECO:0000256" key="2">
    <source>
        <dbReference type="ARBA" id="ARBA00004173"/>
    </source>
</evidence>
<dbReference type="EC" id="3.1.31.1" evidence="11"/>
<feature type="domain" description="TNase-like" evidence="10">
    <location>
        <begin position="63"/>
        <end position="216"/>
    </location>
</feature>
<dbReference type="Gene3D" id="2.40.50.90">
    <property type="match status" value="1"/>
</dbReference>